<dbReference type="EMBL" id="PDLN01000007">
    <property type="protein sequence ID" value="RDW80642.1"/>
    <property type="molecule type" value="Genomic_DNA"/>
</dbReference>
<dbReference type="PANTHER" id="PTHR35184:SF1">
    <property type="entry name" value="INTEGRAL MEMBRANE PROTEIN"/>
    <property type="match status" value="1"/>
</dbReference>
<evidence type="ECO:0008006" key="5">
    <source>
        <dbReference type="Google" id="ProtNLM"/>
    </source>
</evidence>
<dbReference type="InterPro" id="IPR021460">
    <property type="entry name" value="DUF3112"/>
</dbReference>
<dbReference type="Pfam" id="PF11309">
    <property type="entry name" value="DUF3112"/>
    <property type="match status" value="1"/>
</dbReference>
<dbReference type="OrthoDB" id="3357002at2759"/>
<feature type="transmembrane region" description="Helical" evidence="2">
    <location>
        <begin position="57"/>
        <end position="79"/>
    </location>
</feature>
<feature type="compositionally biased region" description="Low complexity" evidence="1">
    <location>
        <begin position="352"/>
        <end position="362"/>
    </location>
</feature>
<feature type="transmembrane region" description="Helical" evidence="2">
    <location>
        <begin position="210"/>
        <end position="227"/>
    </location>
</feature>
<feature type="compositionally biased region" description="Basic and acidic residues" evidence="1">
    <location>
        <begin position="283"/>
        <end position="301"/>
    </location>
</feature>
<keyword evidence="2" id="KW-1133">Transmembrane helix</keyword>
<proteinExistence type="predicted"/>
<keyword evidence="2" id="KW-0472">Membrane</keyword>
<accession>A0A3D8S2W7</accession>
<evidence type="ECO:0000256" key="1">
    <source>
        <dbReference type="SAM" id="MobiDB-lite"/>
    </source>
</evidence>
<dbReference type="Proteomes" id="UP000256328">
    <property type="component" value="Unassembled WGS sequence"/>
</dbReference>
<gene>
    <name evidence="3" type="ORF">BP5796_05340</name>
</gene>
<feature type="compositionally biased region" description="Polar residues" evidence="1">
    <location>
        <begin position="363"/>
        <end position="375"/>
    </location>
</feature>
<feature type="region of interest" description="Disordered" evidence="1">
    <location>
        <begin position="276"/>
        <end position="394"/>
    </location>
</feature>
<evidence type="ECO:0000313" key="3">
    <source>
        <dbReference type="EMBL" id="RDW80642.1"/>
    </source>
</evidence>
<name>A0A3D8S2W7_9HELO</name>
<comment type="caution">
    <text evidence="3">The sequence shown here is derived from an EMBL/GenBank/DDBJ whole genome shotgun (WGS) entry which is preliminary data.</text>
</comment>
<feature type="transmembrane region" description="Helical" evidence="2">
    <location>
        <begin position="85"/>
        <end position="107"/>
    </location>
</feature>
<feature type="transmembrane region" description="Helical" evidence="2">
    <location>
        <begin position="127"/>
        <end position="152"/>
    </location>
</feature>
<keyword evidence="2" id="KW-0812">Transmembrane</keyword>
<reference evidence="3 4" key="1">
    <citation type="journal article" date="2018" name="IMA Fungus">
        <title>IMA Genome-F 9: Draft genome sequence of Annulohypoxylon stygium, Aspergillus mulundensis, Berkeleyomyces basicola (syn. Thielaviopsis basicola), Ceratocystis smalleyi, two Cercospora beticola strains, Coleophoma cylindrospora, Fusarium fracticaudum, Phialophora cf. hyalina, and Morchella septimelata.</title>
        <authorList>
            <person name="Wingfield B.D."/>
            <person name="Bills G.F."/>
            <person name="Dong Y."/>
            <person name="Huang W."/>
            <person name="Nel W.J."/>
            <person name="Swalarsk-Parry B.S."/>
            <person name="Vaghefi N."/>
            <person name="Wilken P.M."/>
            <person name="An Z."/>
            <person name="de Beer Z.W."/>
            <person name="De Vos L."/>
            <person name="Chen L."/>
            <person name="Duong T.A."/>
            <person name="Gao Y."/>
            <person name="Hammerbacher A."/>
            <person name="Kikkert J.R."/>
            <person name="Li Y."/>
            <person name="Li H."/>
            <person name="Li K."/>
            <person name="Li Q."/>
            <person name="Liu X."/>
            <person name="Ma X."/>
            <person name="Naidoo K."/>
            <person name="Pethybridge S.J."/>
            <person name="Sun J."/>
            <person name="Steenkamp E.T."/>
            <person name="van der Nest M.A."/>
            <person name="van Wyk S."/>
            <person name="Wingfield M.J."/>
            <person name="Xiong C."/>
            <person name="Yue Q."/>
            <person name="Zhang X."/>
        </authorList>
    </citation>
    <scope>NUCLEOTIDE SEQUENCE [LARGE SCALE GENOMIC DNA]</scope>
    <source>
        <strain evidence="3 4">BP5796</strain>
    </source>
</reference>
<dbReference type="PANTHER" id="PTHR35184">
    <property type="entry name" value="YALI0C10208P"/>
    <property type="match status" value="1"/>
</dbReference>
<feature type="compositionally biased region" description="Polar residues" evidence="1">
    <location>
        <begin position="385"/>
        <end position="394"/>
    </location>
</feature>
<organism evidence="3 4">
    <name type="scientific">Coleophoma crateriformis</name>
    <dbReference type="NCBI Taxonomy" id="565419"/>
    <lineage>
        <taxon>Eukaryota</taxon>
        <taxon>Fungi</taxon>
        <taxon>Dikarya</taxon>
        <taxon>Ascomycota</taxon>
        <taxon>Pezizomycotina</taxon>
        <taxon>Leotiomycetes</taxon>
        <taxon>Helotiales</taxon>
        <taxon>Dermateaceae</taxon>
        <taxon>Coleophoma</taxon>
    </lineage>
</organism>
<protein>
    <recommendedName>
        <fullName evidence="5">Family c-likeg-protein-coupled receptor protein</fullName>
    </recommendedName>
</protein>
<evidence type="ECO:0000256" key="2">
    <source>
        <dbReference type="SAM" id="Phobius"/>
    </source>
</evidence>
<keyword evidence="4" id="KW-1185">Reference proteome</keyword>
<feature type="compositionally biased region" description="Basic and acidic residues" evidence="1">
    <location>
        <begin position="316"/>
        <end position="326"/>
    </location>
</feature>
<feature type="transmembrane region" description="Helical" evidence="2">
    <location>
        <begin position="172"/>
        <end position="190"/>
    </location>
</feature>
<feature type="transmembrane region" description="Helical" evidence="2">
    <location>
        <begin position="24"/>
        <end position="45"/>
    </location>
</feature>
<sequence length="394" mass="43397">MGGPYMSQNAGLGGRPTKTLDDPITAVFLALFVCGAATHMTILQVNLHRGKKFIMSGLIFGFCMARIVTCTMRLVWASYPTDIPIAIAANIFVAAGVILLFIINLLFAQRIVRAQYSWFGWTKWFSILFKLLYASVIASLIAIITVTVQSFYTLDKNILRIDFDVQHVISTYFAFISFLPIPLIVLRLIVPKKTPTEKFGEGRFRTKVGVVLFCAILLCLGASFRAGTGYVPRPVKNPAWYHSKACFYVFNFTIEIIVVFTYAALRVDKRFHVPNGSHGPGDYSRDQGMAHRKSLSDRVNNEEQVFDEQDVIIAGDAEKGKEKDLEAGPAVPAQHQEPATEKTGEAAQGSDLSLASSTAASAQHQELNAEMTSEAAQDKGDESMEANTVPSTQH</sequence>
<dbReference type="AlphaFoldDB" id="A0A3D8S2W7"/>
<evidence type="ECO:0000313" key="4">
    <source>
        <dbReference type="Proteomes" id="UP000256328"/>
    </source>
</evidence>
<feature type="transmembrane region" description="Helical" evidence="2">
    <location>
        <begin position="247"/>
        <end position="265"/>
    </location>
</feature>